<feature type="transmembrane region" description="Helical" evidence="10">
    <location>
        <begin position="307"/>
        <end position="335"/>
    </location>
</feature>
<evidence type="ECO:0000256" key="1">
    <source>
        <dbReference type="ARBA" id="ARBA00004141"/>
    </source>
</evidence>
<evidence type="ECO:0000256" key="6">
    <source>
        <dbReference type="ARBA" id="ARBA00022989"/>
    </source>
</evidence>
<feature type="transmembrane region" description="Helical" evidence="10">
    <location>
        <begin position="417"/>
        <end position="438"/>
    </location>
</feature>
<keyword evidence="6 10" id="KW-1133">Transmembrane helix</keyword>
<feature type="region of interest" description="Disordered" evidence="9">
    <location>
        <begin position="164"/>
        <end position="187"/>
    </location>
</feature>
<evidence type="ECO:0000313" key="13">
    <source>
        <dbReference type="Proteomes" id="UP000668214"/>
    </source>
</evidence>
<dbReference type="PANTHER" id="PTHR16228:SF26">
    <property type="entry name" value="SOLUTE CARRIER FAMILY 41 MEMBER 1-LIKE PROTEIN"/>
    <property type="match status" value="1"/>
</dbReference>
<dbReference type="AlphaFoldDB" id="A0A836EPF8"/>
<evidence type="ECO:0000256" key="10">
    <source>
        <dbReference type="SAM" id="Phobius"/>
    </source>
</evidence>
<feature type="domain" description="SLC41A/MgtE integral membrane" evidence="11">
    <location>
        <begin position="605"/>
        <end position="651"/>
    </location>
</feature>
<comment type="subcellular location">
    <subcellularLocation>
        <location evidence="1">Membrane</location>
        <topology evidence="1">Multi-pass membrane protein</topology>
    </subcellularLocation>
</comment>
<reference evidence="12" key="1">
    <citation type="submission" date="2020-02" db="EMBL/GenBank/DDBJ databases">
        <title>Relaxed selection underlies rapid genomic changes in the transitions from sociality to social parasitism in ants.</title>
        <authorList>
            <person name="Bi X."/>
        </authorList>
    </citation>
    <scope>NUCLEOTIDE SEQUENCE</scope>
    <source>
        <strain evidence="12">BGI-DK2014c</strain>
        <tissue evidence="12">Whole body</tissue>
    </source>
</reference>
<keyword evidence="5" id="KW-0460">Magnesium</keyword>
<keyword evidence="8 10" id="KW-0472">Membrane</keyword>
<evidence type="ECO:0000259" key="11">
    <source>
        <dbReference type="Pfam" id="PF01769"/>
    </source>
</evidence>
<dbReference type="Proteomes" id="UP000668214">
    <property type="component" value="Unassembled WGS sequence"/>
</dbReference>
<evidence type="ECO:0000256" key="4">
    <source>
        <dbReference type="ARBA" id="ARBA00022692"/>
    </source>
</evidence>
<dbReference type="Pfam" id="PF01769">
    <property type="entry name" value="MgtE"/>
    <property type="match status" value="3"/>
</dbReference>
<comment type="caution">
    <text evidence="12">The sequence shown here is derived from an EMBL/GenBank/DDBJ whole genome shotgun (WGS) entry which is preliminary data.</text>
</comment>
<dbReference type="PANTHER" id="PTHR16228">
    <property type="entry name" value="DIVALENT CATION TRANSPORTER SOLUTE CARRIER FAMILY 41"/>
    <property type="match status" value="1"/>
</dbReference>
<feature type="non-terminal residue" evidence="12">
    <location>
        <position position="666"/>
    </location>
</feature>
<dbReference type="GO" id="GO:0008324">
    <property type="term" value="F:monoatomic cation transmembrane transporter activity"/>
    <property type="evidence" value="ECO:0007669"/>
    <property type="project" value="InterPro"/>
</dbReference>
<proteinExistence type="inferred from homology"/>
<evidence type="ECO:0000256" key="5">
    <source>
        <dbReference type="ARBA" id="ARBA00022842"/>
    </source>
</evidence>
<gene>
    <name evidence="12" type="primary">Slc41a2</name>
    <name evidence="12" type="ORF">G6Z78_0009116</name>
</gene>
<dbReference type="Gene3D" id="1.10.357.20">
    <property type="entry name" value="SLC41 divalent cation transporters, integral membrane domain"/>
    <property type="match status" value="3"/>
</dbReference>
<dbReference type="InterPro" id="IPR045349">
    <property type="entry name" value="SLC41A1-3"/>
</dbReference>
<keyword evidence="3" id="KW-0813">Transport</keyword>
<protein>
    <submittedName>
        <fullName evidence="12">S41A2 protein</fullName>
    </submittedName>
</protein>
<comment type="similarity">
    <text evidence="2">Belongs to the SLC41A transporter family.</text>
</comment>
<feature type="transmembrane region" description="Helical" evidence="10">
    <location>
        <begin position="384"/>
        <end position="405"/>
    </location>
</feature>
<dbReference type="InterPro" id="IPR006667">
    <property type="entry name" value="SLC41_membr_dom"/>
</dbReference>
<evidence type="ECO:0000313" key="12">
    <source>
        <dbReference type="EMBL" id="KAG5319481.1"/>
    </source>
</evidence>
<dbReference type="SUPFAM" id="SSF161093">
    <property type="entry name" value="MgtE membrane domain-like"/>
    <property type="match status" value="2"/>
</dbReference>
<organism evidence="12 13">
    <name type="scientific">Pseudoatta argentina</name>
    <dbReference type="NCBI Taxonomy" id="621737"/>
    <lineage>
        <taxon>Eukaryota</taxon>
        <taxon>Metazoa</taxon>
        <taxon>Ecdysozoa</taxon>
        <taxon>Arthropoda</taxon>
        <taxon>Hexapoda</taxon>
        <taxon>Insecta</taxon>
        <taxon>Pterygota</taxon>
        <taxon>Neoptera</taxon>
        <taxon>Endopterygota</taxon>
        <taxon>Hymenoptera</taxon>
        <taxon>Apocrita</taxon>
        <taxon>Aculeata</taxon>
        <taxon>Formicoidea</taxon>
        <taxon>Formicidae</taxon>
        <taxon>Myrmicinae</taxon>
        <taxon>Pseudoatta</taxon>
    </lineage>
</organism>
<feature type="transmembrane region" description="Helical" evidence="10">
    <location>
        <begin position="635"/>
        <end position="659"/>
    </location>
</feature>
<keyword evidence="7" id="KW-0406">Ion transport</keyword>
<dbReference type="FunFam" id="1.10.357.20:FF:000001">
    <property type="entry name" value="Solute carrier family 41 member 2"/>
    <property type="match status" value="1"/>
</dbReference>
<feature type="transmembrane region" description="Helical" evidence="10">
    <location>
        <begin position="347"/>
        <end position="372"/>
    </location>
</feature>
<name>A0A836EPF8_9HYME</name>
<keyword evidence="13" id="KW-1185">Reference proteome</keyword>
<feature type="transmembrane region" description="Helical" evidence="10">
    <location>
        <begin position="571"/>
        <end position="593"/>
    </location>
</feature>
<sequence length="666" mass="73552">MVAFPNLEIEPTLMNGTGLTPTDNNNRNNNVSLVNNANVGRVRDQVLSIPRVTMSPNDKNNYALKFDNIENNDKKQNVDINPEPIFVKKVAEYYMKGLTFSKYTYAMIYVTEFIQYHLESILITYSTDDDIVVVSHREIRVYFTLTGNERINCCRSDKSRVYTGLKTPSGQMDKKGTPGGGNGNGSLSSGSSIVTISSDAILDPDAERSKDLSGHGDDKNIRNEKWYHTILQVSVPFLIAGMGTIGAGRVLTMAKNMPAFLEVPQLLILTTSLQGLKGNLDMCLASRLCTQANLGNMNNRREIIKMIVGNIALVQIQAIVAAVCLSLFGMGVGAINGNGFEWSHAVLLTVSCMCTATSSCFILDFVLIAVIMLSYRFKMNPDNLATPLAASIGDVVSIGILSTVASDFYNRLYIEIWVLYIIIGMYFLLLPIWIIIVLKNKYTRTVLKSGWVPILSALLISGGGGLVLERTINSFKGSEVFQPVINGIGGNLVSVQASRMSTMLHQSSILGILPPHDKTICVTPWHALLVGSIYAKTARLLLAMAIPGHMIFVFIANALNPGNCYIHAYFVFFYVTVSLIQVSSAITTLLFYFDFRELRSHNGNFFQVMLLLYTAHIIIHAMWRCKIDPDNSAIPYLTALGDLSGSLLLALAFFFVYLIEKPYCFD</sequence>
<evidence type="ECO:0000256" key="7">
    <source>
        <dbReference type="ARBA" id="ARBA00023065"/>
    </source>
</evidence>
<accession>A0A836EPF8</accession>
<feature type="transmembrane region" description="Helical" evidence="10">
    <location>
        <begin position="605"/>
        <end position="623"/>
    </location>
</feature>
<feature type="transmembrane region" description="Helical" evidence="10">
    <location>
        <begin position="540"/>
        <end position="559"/>
    </location>
</feature>
<feature type="transmembrane region" description="Helical" evidence="10">
    <location>
        <begin position="226"/>
        <end position="247"/>
    </location>
</feature>
<feature type="domain" description="SLC41A/MgtE integral membrane" evidence="11">
    <location>
        <begin position="273"/>
        <end position="403"/>
    </location>
</feature>
<evidence type="ECO:0000256" key="2">
    <source>
        <dbReference type="ARBA" id="ARBA00009749"/>
    </source>
</evidence>
<keyword evidence="4 10" id="KW-0812">Transmembrane</keyword>
<dbReference type="InterPro" id="IPR036739">
    <property type="entry name" value="SLC41_membr_dom_sf"/>
</dbReference>
<evidence type="ECO:0000256" key="9">
    <source>
        <dbReference type="SAM" id="MobiDB-lite"/>
    </source>
</evidence>
<feature type="non-terminal residue" evidence="12">
    <location>
        <position position="1"/>
    </location>
</feature>
<evidence type="ECO:0000256" key="3">
    <source>
        <dbReference type="ARBA" id="ARBA00022448"/>
    </source>
</evidence>
<feature type="domain" description="SLC41A/MgtE integral membrane" evidence="11">
    <location>
        <begin position="482"/>
        <end position="586"/>
    </location>
</feature>
<dbReference type="EMBL" id="JAANIA010001745">
    <property type="protein sequence ID" value="KAG5319481.1"/>
    <property type="molecule type" value="Genomic_DNA"/>
</dbReference>
<dbReference type="GO" id="GO:0005886">
    <property type="term" value="C:plasma membrane"/>
    <property type="evidence" value="ECO:0007669"/>
    <property type="project" value="TreeGrafter"/>
</dbReference>
<evidence type="ECO:0000256" key="8">
    <source>
        <dbReference type="ARBA" id="ARBA00023136"/>
    </source>
</evidence>